<dbReference type="PANTHER" id="PTHR43622">
    <property type="entry name" value="3-DEHYDROQUINATE SYNTHASE"/>
    <property type="match status" value="1"/>
</dbReference>
<keyword evidence="10 18" id="KW-0028">Amino-acid biosynthesis</keyword>
<comment type="caution">
    <text evidence="18">Lacks conserved residue(s) required for the propagation of feature annotation.</text>
</comment>
<evidence type="ECO:0000256" key="14">
    <source>
        <dbReference type="ARBA" id="ARBA00023027"/>
    </source>
</evidence>
<reference evidence="21 22" key="1">
    <citation type="submission" date="2015-06" db="EMBL/GenBank/DDBJ databases">
        <authorList>
            <person name="Wibberg Daniel"/>
        </authorList>
    </citation>
    <scope>NUCLEOTIDE SEQUENCE [LARGE SCALE GENOMIC DNA]</scope>
    <source>
        <strain evidence="21 22">T3/55T</strain>
    </source>
</reference>
<evidence type="ECO:0000313" key="21">
    <source>
        <dbReference type="EMBL" id="CRZ34376.1"/>
    </source>
</evidence>
<dbReference type="GO" id="GO:0005737">
    <property type="term" value="C:cytoplasm"/>
    <property type="evidence" value="ECO:0007669"/>
    <property type="project" value="UniProtKB-SubCell"/>
</dbReference>
<dbReference type="FunFam" id="3.40.50.1970:FF:000007">
    <property type="entry name" value="Pentafunctional AROM polypeptide"/>
    <property type="match status" value="1"/>
</dbReference>
<evidence type="ECO:0000259" key="19">
    <source>
        <dbReference type="Pfam" id="PF01761"/>
    </source>
</evidence>
<name>A0A0H5SHT5_HERHM</name>
<evidence type="ECO:0000256" key="12">
    <source>
        <dbReference type="ARBA" id="ARBA00022741"/>
    </source>
</evidence>
<evidence type="ECO:0000256" key="3">
    <source>
        <dbReference type="ARBA" id="ARBA00001947"/>
    </source>
</evidence>
<dbReference type="EC" id="4.2.3.4" evidence="7 18"/>
<comment type="cofactor">
    <cofactor evidence="2 18">
        <name>NAD(+)</name>
        <dbReference type="ChEBI" id="CHEBI:57540"/>
    </cofactor>
</comment>
<evidence type="ECO:0000256" key="5">
    <source>
        <dbReference type="ARBA" id="ARBA00004661"/>
    </source>
</evidence>
<comment type="cofactor">
    <cofactor evidence="18">
        <name>Co(2+)</name>
        <dbReference type="ChEBI" id="CHEBI:48828"/>
    </cofactor>
    <cofactor evidence="18">
        <name>Zn(2+)</name>
        <dbReference type="ChEBI" id="CHEBI:29105"/>
    </cofactor>
    <text evidence="18">Binds 1 divalent metal cation per subunit. Can use either Co(2+) or Zn(2+).</text>
</comment>
<keyword evidence="15 18" id="KW-0057">Aromatic amino acid biosynthesis</keyword>
<dbReference type="CDD" id="cd08195">
    <property type="entry name" value="DHQS"/>
    <property type="match status" value="1"/>
</dbReference>
<evidence type="ECO:0000256" key="4">
    <source>
        <dbReference type="ARBA" id="ARBA00004496"/>
    </source>
</evidence>
<evidence type="ECO:0000256" key="17">
    <source>
        <dbReference type="ARBA" id="ARBA00023285"/>
    </source>
</evidence>
<dbReference type="AlphaFoldDB" id="A0A0H5SHT5"/>
<feature type="binding site" evidence="18">
    <location>
        <position position="155"/>
    </location>
    <ligand>
        <name>NAD(+)</name>
        <dbReference type="ChEBI" id="CHEBI:57540"/>
    </ligand>
</feature>
<dbReference type="GO" id="GO:0003856">
    <property type="term" value="F:3-dehydroquinate synthase activity"/>
    <property type="evidence" value="ECO:0007669"/>
    <property type="project" value="UniProtKB-UniRule"/>
</dbReference>
<dbReference type="InterPro" id="IPR030960">
    <property type="entry name" value="DHQS/DOIS_N"/>
</dbReference>
<dbReference type="PIRSF" id="PIRSF001455">
    <property type="entry name" value="DHQ_synth"/>
    <property type="match status" value="1"/>
</dbReference>
<dbReference type="RefSeq" id="WP_103202494.1">
    <property type="nucleotide sequence ID" value="NZ_CVTD020000015.1"/>
</dbReference>
<comment type="subcellular location">
    <subcellularLocation>
        <location evidence="4 18">Cytoplasm</location>
    </subcellularLocation>
</comment>
<evidence type="ECO:0000256" key="11">
    <source>
        <dbReference type="ARBA" id="ARBA00022723"/>
    </source>
</evidence>
<dbReference type="InterPro" id="IPR056179">
    <property type="entry name" value="DHQS_C"/>
</dbReference>
<dbReference type="Proteomes" id="UP000236497">
    <property type="component" value="Unassembled WGS sequence"/>
</dbReference>
<dbReference type="Gene3D" id="1.20.1090.10">
    <property type="entry name" value="Dehydroquinate synthase-like - alpha domain"/>
    <property type="match status" value="1"/>
</dbReference>
<evidence type="ECO:0000259" key="20">
    <source>
        <dbReference type="Pfam" id="PF24621"/>
    </source>
</evidence>
<dbReference type="GO" id="GO:0009423">
    <property type="term" value="P:chorismate biosynthetic process"/>
    <property type="evidence" value="ECO:0007669"/>
    <property type="project" value="UniProtKB-UniRule"/>
</dbReference>
<comment type="cofactor">
    <cofactor evidence="3">
        <name>Zn(2+)</name>
        <dbReference type="ChEBI" id="CHEBI:29105"/>
    </cofactor>
</comment>
<evidence type="ECO:0000256" key="2">
    <source>
        <dbReference type="ARBA" id="ARBA00001911"/>
    </source>
</evidence>
<keyword evidence="17 18" id="KW-0170">Cobalt</keyword>
<feature type="binding site" evidence="18">
    <location>
        <position position="146"/>
    </location>
    <ligand>
        <name>NAD(+)</name>
        <dbReference type="ChEBI" id="CHEBI:57540"/>
    </ligand>
</feature>
<dbReference type="InterPro" id="IPR050071">
    <property type="entry name" value="Dehydroquinate_synthase"/>
</dbReference>
<evidence type="ECO:0000256" key="1">
    <source>
        <dbReference type="ARBA" id="ARBA00001393"/>
    </source>
</evidence>
<proteinExistence type="inferred from homology"/>
<comment type="catalytic activity">
    <reaction evidence="1 18">
        <text>7-phospho-2-dehydro-3-deoxy-D-arabino-heptonate = 3-dehydroquinate + phosphate</text>
        <dbReference type="Rhea" id="RHEA:21968"/>
        <dbReference type="ChEBI" id="CHEBI:32364"/>
        <dbReference type="ChEBI" id="CHEBI:43474"/>
        <dbReference type="ChEBI" id="CHEBI:58394"/>
        <dbReference type="EC" id="4.2.3.4"/>
    </reaction>
</comment>
<keyword evidence="11 18" id="KW-0479">Metal-binding</keyword>
<keyword evidence="12 18" id="KW-0547">Nucleotide-binding</keyword>
<dbReference type="Gene3D" id="3.40.50.1970">
    <property type="match status" value="1"/>
</dbReference>
<evidence type="ECO:0000256" key="9">
    <source>
        <dbReference type="ARBA" id="ARBA00022490"/>
    </source>
</evidence>
<feature type="domain" description="3-dehydroquinate synthase C-terminal" evidence="20">
    <location>
        <begin position="185"/>
        <end position="327"/>
    </location>
</feature>
<feature type="binding site" evidence="18">
    <location>
        <position position="267"/>
    </location>
    <ligand>
        <name>Zn(2+)</name>
        <dbReference type="ChEBI" id="CHEBI:29105"/>
    </ligand>
</feature>
<dbReference type="InterPro" id="IPR016037">
    <property type="entry name" value="DHQ_synth_AroB"/>
</dbReference>
<evidence type="ECO:0000256" key="15">
    <source>
        <dbReference type="ARBA" id="ARBA00023141"/>
    </source>
</evidence>
<evidence type="ECO:0000256" key="7">
    <source>
        <dbReference type="ARBA" id="ARBA00013031"/>
    </source>
</evidence>
<feature type="binding site" evidence="18">
    <location>
        <begin position="109"/>
        <end position="113"/>
    </location>
    <ligand>
        <name>NAD(+)</name>
        <dbReference type="ChEBI" id="CHEBI:57540"/>
    </ligand>
</feature>
<evidence type="ECO:0000256" key="6">
    <source>
        <dbReference type="ARBA" id="ARBA00005412"/>
    </source>
</evidence>
<dbReference type="GO" id="GO:0008652">
    <property type="term" value="P:amino acid biosynthetic process"/>
    <property type="evidence" value="ECO:0007669"/>
    <property type="project" value="UniProtKB-KW"/>
</dbReference>
<dbReference type="EMBL" id="CVTD020000015">
    <property type="protein sequence ID" value="CRZ34376.1"/>
    <property type="molecule type" value="Genomic_DNA"/>
</dbReference>
<dbReference type="GO" id="GO:0000166">
    <property type="term" value="F:nucleotide binding"/>
    <property type="evidence" value="ECO:0007669"/>
    <property type="project" value="UniProtKB-KW"/>
</dbReference>
<gene>
    <name evidence="18" type="primary">aroB</name>
    <name evidence="21" type="ORF">HHT355_1174</name>
</gene>
<keyword evidence="16 18" id="KW-0456">Lyase</keyword>
<dbReference type="UniPathway" id="UPA00053">
    <property type="reaction ID" value="UER00085"/>
</dbReference>
<keyword evidence="22" id="KW-1185">Reference proteome</keyword>
<evidence type="ECO:0000256" key="16">
    <source>
        <dbReference type="ARBA" id="ARBA00023239"/>
    </source>
</evidence>
<dbReference type="InterPro" id="IPR030963">
    <property type="entry name" value="DHQ_synth_fam"/>
</dbReference>
<evidence type="ECO:0000256" key="13">
    <source>
        <dbReference type="ARBA" id="ARBA00022833"/>
    </source>
</evidence>
<comment type="similarity">
    <text evidence="6 18">Belongs to the sugar phosphate cyclases superfamily. Dehydroquinate synthase family.</text>
</comment>
<keyword evidence="9 18" id="KW-0963">Cytoplasm</keyword>
<organism evidence="21 22">
    <name type="scientific">Herbinix hemicellulosilytica</name>
    <dbReference type="NCBI Taxonomy" id="1564487"/>
    <lineage>
        <taxon>Bacteria</taxon>
        <taxon>Bacillati</taxon>
        <taxon>Bacillota</taxon>
        <taxon>Clostridia</taxon>
        <taxon>Lachnospirales</taxon>
        <taxon>Lachnospiraceae</taxon>
        <taxon>Herbinix</taxon>
    </lineage>
</organism>
<dbReference type="GO" id="GO:0009073">
    <property type="term" value="P:aromatic amino acid family biosynthetic process"/>
    <property type="evidence" value="ECO:0007669"/>
    <property type="project" value="UniProtKB-KW"/>
</dbReference>
<accession>A0A0H5SHT5</accession>
<dbReference type="HAMAP" id="MF_00110">
    <property type="entry name" value="DHQ_synthase"/>
    <property type="match status" value="1"/>
</dbReference>
<protein>
    <recommendedName>
        <fullName evidence="8 18">3-dehydroquinate synthase</fullName>
        <shortName evidence="18">DHQS</shortName>
        <ecNumber evidence="7 18">4.2.3.4</ecNumber>
    </recommendedName>
</protein>
<evidence type="ECO:0000256" key="8">
    <source>
        <dbReference type="ARBA" id="ARBA00017684"/>
    </source>
</evidence>
<dbReference type="NCBIfam" id="TIGR01357">
    <property type="entry name" value="aroB"/>
    <property type="match status" value="1"/>
</dbReference>
<dbReference type="PANTHER" id="PTHR43622:SF7">
    <property type="entry name" value="3-DEHYDROQUINATE SYNTHASE, CHLOROPLASTIC"/>
    <property type="match status" value="1"/>
</dbReference>
<evidence type="ECO:0000256" key="10">
    <source>
        <dbReference type="ARBA" id="ARBA00022605"/>
    </source>
</evidence>
<feature type="binding site" evidence="18">
    <location>
        <position position="251"/>
    </location>
    <ligand>
        <name>Zn(2+)</name>
        <dbReference type="ChEBI" id="CHEBI:29105"/>
    </ligand>
</feature>
<comment type="pathway">
    <text evidence="5 18">Metabolic intermediate biosynthesis; chorismate biosynthesis; chorismate from D-erythrose 4-phosphate and phosphoenolpyruvate: step 2/7.</text>
</comment>
<dbReference type="SUPFAM" id="SSF56796">
    <property type="entry name" value="Dehydroquinate synthase-like"/>
    <property type="match status" value="1"/>
</dbReference>
<keyword evidence="13 18" id="KW-0862">Zinc</keyword>
<keyword evidence="14 18" id="KW-0520">NAD</keyword>
<feature type="binding site" evidence="18">
    <location>
        <begin position="133"/>
        <end position="134"/>
    </location>
    <ligand>
        <name>NAD(+)</name>
        <dbReference type="ChEBI" id="CHEBI:57540"/>
    </ligand>
</feature>
<dbReference type="GO" id="GO:0046872">
    <property type="term" value="F:metal ion binding"/>
    <property type="evidence" value="ECO:0007669"/>
    <property type="project" value="UniProtKB-KW"/>
</dbReference>
<comment type="function">
    <text evidence="18">Catalyzes the conversion of 3-deoxy-D-arabino-heptulosonate 7-phosphate (DAHP) to dehydroquinate (DHQ).</text>
</comment>
<evidence type="ECO:0000313" key="22">
    <source>
        <dbReference type="Proteomes" id="UP000236497"/>
    </source>
</evidence>
<dbReference type="OrthoDB" id="9806583at2"/>
<dbReference type="Pfam" id="PF01761">
    <property type="entry name" value="DHQ_synthase"/>
    <property type="match status" value="1"/>
</dbReference>
<evidence type="ECO:0000256" key="18">
    <source>
        <dbReference type="HAMAP-Rule" id="MF_00110"/>
    </source>
</evidence>
<dbReference type="Pfam" id="PF24621">
    <property type="entry name" value="DHQS_C"/>
    <property type="match status" value="1"/>
</dbReference>
<feature type="domain" description="3-dehydroquinate synthase N-terminal" evidence="19">
    <location>
        <begin position="72"/>
        <end position="183"/>
    </location>
</feature>
<feature type="binding site" evidence="18">
    <location>
        <position position="188"/>
    </location>
    <ligand>
        <name>Zn(2+)</name>
        <dbReference type="ChEBI" id="CHEBI:29105"/>
    </ligand>
</feature>
<sequence length="363" mass="40675">MQQEKIIVNYEGKPAYEIIFDKDFSGLKDAIISLGLQNRRFMIITDSNVGKFYLNECIKNLEPVAASISSFTFDAGEESKNLNTVNLVYQRLIEEKFDRYDIIIALGGGVVGDLAGFAAATYLRGIDFIQVPTTLLSMVDSSIGGKTGVDFMAYKNMIGAFHQPKLVYMNLSALNSLPKREFNSGMSEVIKHGLIKNAAYYKWLCDNRDKISLLDYETLKQMIIRSCIIKKNVVEADPKEKGERALLNFGHTIGHAIEKLLDFKFLHGECIAVGMIAAGYISYKRGFINKSELDDIIGLIKSFDLPTSISGLSPEEVYNVTKLDKKMKSDKIKFICLERIGTAFIDMTVSKDEIIEAVQFVLE</sequence>